<keyword evidence="9" id="KW-0282">Flagellum</keyword>
<keyword evidence="10" id="KW-1185">Reference proteome</keyword>
<evidence type="ECO:0000256" key="3">
    <source>
        <dbReference type="ARBA" id="ARBA00021897"/>
    </source>
</evidence>
<dbReference type="AlphaFoldDB" id="A0AA45WIL7"/>
<evidence type="ECO:0000256" key="4">
    <source>
        <dbReference type="ARBA" id="ARBA00022475"/>
    </source>
</evidence>
<evidence type="ECO:0000256" key="2">
    <source>
        <dbReference type="ARBA" id="ARBA00009226"/>
    </source>
</evidence>
<dbReference type="InterPro" id="IPR036429">
    <property type="entry name" value="SpoA-like_sf"/>
</dbReference>
<reference evidence="9" key="1">
    <citation type="submission" date="2017-05" db="EMBL/GenBank/DDBJ databases">
        <authorList>
            <person name="Varghese N."/>
            <person name="Submissions S."/>
        </authorList>
    </citation>
    <scope>NUCLEOTIDE SEQUENCE</scope>
    <source>
        <strain evidence="9">DSM 18763</strain>
    </source>
</reference>
<keyword evidence="4" id="KW-1003">Cell membrane</keyword>
<dbReference type="SUPFAM" id="SSF101801">
    <property type="entry name" value="Surface presentation of antigens (SPOA)"/>
    <property type="match status" value="1"/>
</dbReference>
<gene>
    <name evidence="9" type="ORF">SAMN06264868_101137</name>
</gene>
<dbReference type="PANTHER" id="PTHR43484:SF1">
    <property type="entry name" value="FLAGELLAR MOTOR SWITCH PROTEIN FLIN"/>
    <property type="match status" value="1"/>
</dbReference>
<dbReference type="GO" id="GO:0003774">
    <property type="term" value="F:cytoskeletal motor activity"/>
    <property type="evidence" value="ECO:0007669"/>
    <property type="project" value="InterPro"/>
</dbReference>
<evidence type="ECO:0000259" key="8">
    <source>
        <dbReference type="Pfam" id="PF01052"/>
    </source>
</evidence>
<dbReference type="InterPro" id="IPR001543">
    <property type="entry name" value="FliN-like_C"/>
</dbReference>
<dbReference type="GO" id="GO:0006935">
    <property type="term" value="P:chemotaxis"/>
    <property type="evidence" value="ECO:0007669"/>
    <property type="project" value="UniProtKB-KW"/>
</dbReference>
<dbReference type="GO" id="GO:0009425">
    <property type="term" value="C:bacterial-type flagellum basal body"/>
    <property type="evidence" value="ECO:0007669"/>
    <property type="project" value="InterPro"/>
</dbReference>
<name>A0AA45WIL7_9AQUI</name>
<evidence type="ECO:0000256" key="5">
    <source>
        <dbReference type="ARBA" id="ARBA00022500"/>
    </source>
</evidence>
<dbReference type="Gene3D" id="2.30.330.10">
    <property type="entry name" value="SpoA-like"/>
    <property type="match status" value="1"/>
</dbReference>
<dbReference type="GO" id="GO:0071973">
    <property type="term" value="P:bacterial-type flagellum-dependent cell motility"/>
    <property type="evidence" value="ECO:0007669"/>
    <property type="project" value="InterPro"/>
</dbReference>
<protein>
    <recommendedName>
        <fullName evidence="3">Flagellar motor switch protein FliN</fullName>
    </recommendedName>
</protein>
<dbReference type="EMBL" id="FXTX01000001">
    <property type="protein sequence ID" value="SMP00639.1"/>
    <property type="molecule type" value="Genomic_DNA"/>
</dbReference>
<evidence type="ECO:0000313" key="9">
    <source>
        <dbReference type="EMBL" id="SMP00639.1"/>
    </source>
</evidence>
<dbReference type="InterPro" id="IPR051469">
    <property type="entry name" value="FliN/MopA/SpaO"/>
</dbReference>
<evidence type="ECO:0000256" key="6">
    <source>
        <dbReference type="ARBA" id="ARBA00022779"/>
    </source>
</evidence>
<keyword evidence="9" id="KW-0966">Cell projection</keyword>
<dbReference type="PANTHER" id="PTHR43484">
    <property type="match status" value="1"/>
</dbReference>
<evidence type="ECO:0000313" key="10">
    <source>
        <dbReference type="Proteomes" id="UP001157947"/>
    </source>
</evidence>
<evidence type="ECO:0000256" key="1">
    <source>
        <dbReference type="ARBA" id="ARBA00004413"/>
    </source>
</evidence>
<organism evidence="9 10">
    <name type="scientific">Venenivibrio stagnispumantis</name>
    <dbReference type="NCBI Taxonomy" id="407998"/>
    <lineage>
        <taxon>Bacteria</taxon>
        <taxon>Pseudomonadati</taxon>
        <taxon>Aquificota</taxon>
        <taxon>Aquificia</taxon>
        <taxon>Aquificales</taxon>
        <taxon>Hydrogenothermaceae</taxon>
        <taxon>Venenivibrio</taxon>
    </lineage>
</organism>
<accession>A0AA45WIL7</accession>
<keyword evidence="7" id="KW-0472">Membrane</keyword>
<comment type="similarity">
    <text evidence="2">Belongs to the FliN/MopA/SpaO family.</text>
</comment>
<feature type="domain" description="Flagellar motor switch protein FliN-like C-terminal" evidence="8">
    <location>
        <begin position="14"/>
        <end position="81"/>
    </location>
</feature>
<comment type="subcellular location">
    <subcellularLocation>
        <location evidence="1">Cell membrane</location>
        <topology evidence="1">Peripheral membrane protein</topology>
        <orientation evidence="1">Cytoplasmic side</orientation>
    </subcellularLocation>
</comment>
<dbReference type="Proteomes" id="UP001157947">
    <property type="component" value="Unassembled WGS sequence"/>
</dbReference>
<dbReference type="PRINTS" id="PR00956">
    <property type="entry name" value="FLGMOTORFLIN"/>
</dbReference>
<keyword evidence="9" id="KW-0969">Cilium</keyword>
<dbReference type="GO" id="GO:0005886">
    <property type="term" value="C:plasma membrane"/>
    <property type="evidence" value="ECO:0007669"/>
    <property type="project" value="UniProtKB-SubCell"/>
</dbReference>
<proteinExistence type="inferred from homology"/>
<keyword evidence="6" id="KW-0283">Flagellar rotation</keyword>
<comment type="caution">
    <text evidence="9">The sequence shown here is derived from an EMBL/GenBank/DDBJ whole genome shotgun (WGS) entry which is preliminary data.</text>
</comment>
<dbReference type="Pfam" id="PF01052">
    <property type="entry name" value="FliMN_C"/>
    <property type="match status" value="1"/>
</dbReference>
<dbReference type="InterPro" id="IPR001172">
    <property type="entry name" value="FliN_T3SS_HrcQb"/>
</dbReference>
<keyword evidence="5" id="KW-0145">Chemotaxis</keyword>
<sequence length="84" mass="9607">MTDNENFDIDLRFLADVNLNITVEIGKITKLFKYIYNLKEGDIIDLKKPTESLVDIYLNKEPFAQGEIVVINEKYGVRIISLAG</sequence>
<evidence type="ECO:0000256" key="7">
    <source>
        <dbReference type="ARBA" id="ARBA00023136"/>
    </source>
</evidence>